<dbReference type="GO" id="GO:0005337">
    <property type="term" value="F:nucleoside transmembrane transporter activity"/>
    <property type="evidence" value="ECO:0007669"/>
    <property type="project" value="InterPro"/>
</dbReference>
<keyword evidence="5 7" id="KW-1133">Transmembrane helix</keyword>
<dbReference type="PANTHER" id="PTHR10332:SF10">
    <property type="entry name" value="EQUILIBRATIVE NUCLEOSIDE TRANSPORTER 4"/>
    <property type="match status" value="1"/>
</dbReference>
<dbReference type="GO" id="GO:0005886">
    <property type="term" value="C:plasma membrane"/>
    <property type="evidence" value="ECO:0007669"/>
    <property type="project" value="TreeGrafter"/>
</dbReference>
<comment type="subcellular location">
    <subcellularLocation>
        <location evidence="1">Membrane</location>
        <topology evidence="1">Multi-pass membrane protein</topology>
    </subcellularLocation>
</comment>
<feature type="transmembrane region" description="Helical" evidence="7">
    <location>
        <begin position="167"/>
        <end position="190"/>
    </location>
</feature>
<evidence type="ECO:0000256" key="4">
    <source>
        <dbReference type="ARBA" id="ARBA00022692"/>
    </source>
</evidence>
<dbReference type="SUPFAM" id="SSF103473">
    <property type="entry name" value="MFS general substrate transporter"/>
    <property type="match status" value="1"/>
</dbReference>
<evidence type="ECO:0000256" key="5">
    <source>
        <dbReference type="ARBA" id="ARBA00022989"/>
    </source>
</evidence>
<evidence type="ECO:0000256" key="3">
    <source>
        <dbReference type="ARBA" id="ARBA00022448"/>
    </source>
</evidence>
<comment type="caution">
    <text evidence="8">The sequence shown here is derived from an EMBL/GenBank/DDBJ whole genome shotgun (WGS) entry which is preliminary data.</text>
</comment>
<reference evidence="8 9" key="1">
    <citation type="submission" date="2015-12" db="EMBL/GenBank/DDBJ databases">
        <title>Dictyostelia acquired genes for synthesis and detection of signals that induce cell-type specialization by lateral gene transfer from prokaryotes.</title>
        <authorList>
            <person name="Gloeckner G."/>
            <person name="Schaap P."/>
        </authorList>
    </citation>
    <scope>NUCLEOTIDE SEQUENCE [LARGE SCALE GENOMIC DNA]</scope>
    <source>
        <strain evidence="8 9">TK</strain>
    </source>
</reference>
<dbReference type="PANTHER" id="PTHR10332">
    <property type="entry name" value="EQUILIBRATIVE NUCLEOSIDE TRANSPORTER"/>
    <property type="match status" value="1"/>
</dbReference>
<dbReference type="FunCoup" id="A0A152A2M9">
    <property type="interactions" value="4"/>
</dbReference>
<feature type="transmembrane region" description="Helical" evidence="7">
    <location>
        <begin position="371"/>
        <end position="391"/>
    </location>
</feature>
<dbReference type="PRINTS" id="PR01130">
    <property type="entry name" value="DERENTRNSPRT"/>
</dbReference>
<accession>A0A152A2M9</accession>
<keyword evidence="6 7" id="KW-0472">Membrane</keyword>
<keyword evidence="9" id="KW-1185">Reference proteome</keyword>
<dbReference type="InterPro" id="IPR036259">
    <property type="entry name" value="MFS_trans_sf"/>
</dbReference>
<feature type="transmembrane region" description="Helical" evidence="7">
    <location>
        <begin position="436"/>
        <end position="461"/>
    </location>
</feature>
<dbReference type="OMA" id="FWLLFIN"/>
<dbReference type="Proteomes" id="UP000076078">
    <property type="component" value="Unassembled WGS sequence"/>
</dbReference>
<evidence type="ECO:0000256" key="1">
    <source>
        <dbReference type="ARBA" id="ARBA00004141"/>
    </source>
</evidence>
<dbReference type="InParanoid" id="A0A152A2M9"/>
<keyword evidence="4 7" id="KW-0812">Transmembrane</keyword>
<keyword evidence="3" id="KW-0813">Transport</keyword>
<sequence>MMFDNELELSTLNNLTVDSKLLEEEEVDMLEENLPKPISIQNESLKPPLLLDDEDSNKPYLTKTIDRKIATIMVVIGTAYLFPFESYLMSLDYFSMLYPDKKIYSSFPFVYMAAIMVTFLIFLRIPYLLSHSKMMIIGFSFYIVLLILVPVINITPGIRGTETSYTVTLVLFILTGVADGFVQGTIYSIAGAFGPAYTQFTQIGVGLAGIIVIITRIISKVSFPFTPEGLRHGCLLYFLLSATIILISLLSFLSLIRIPSIGTYLTQSRSKNKENTSTLSDSQVNSSWSPNKEGYKNVFKANYQMGIINIILFVVSGAAFPGLIFEMSSTSIRYDWYVILVMAVNNIFDFIGKSFPSYLHNNGKRLPSLPVLWTITIARGLFILFFFLIIYKLAFTNLAWILIFISIFGFTNGYICSIVMTEGPRAVSREYKELSALFMTTCLIVGITVGNSLNFMAVHLIDSNK</sequence>
<evidence type="ECO:0000256" key="2">
    <source>
        <dbReference type="ARBA" id="ARBA00007965"/>
    </source>
</evidence>
<evidence type="ECO:0000313" key="8">
    <source>
        <dbReference type="EMBL" id="KYR00460.1"/>
    </source>
</evidence>
<dbReference type="Pfam" id="PF01733">
    <property type="entry name" value="Nucleoside_tran"/>
    <property type="match status" value="1"/>
</dbReference>
<evidence type="ECO:0000313" key="9">
    <source>
        <dbReference type="Proteomes" id="UP000076078"/>
    </source>
</evidence>
<feature type="transmembrane region" description="Helical" evidence="7">
    <location>
        <begin position="235"/>
        <end position="256"/>
    </location>
</feature>
<protein>
    <submittedName>
        <fullName evidence="8">Equilibrative nucleoside transporter (ENT) family protein</fullName>
    </submittedName>
</protein>
<evidence type="ECO:0000256" key="6">
    <source>
        <dbReference type="ARBA" id="ARBA00023136"/>
    </source>
</evidence>
<gene>
    <name evidence="8" type="ORF">DLAC_02460</name>
</gene>
<dbReference type="InterPro" id="IPR002259">
    <property type="entry name" value="Eqnu_transpt"/>
</dbReference>
<comment type="similarity">
    <text evidence="2">Belongs to the SLC29A/ENT transporter (TC 2.A.57) family.</text>
</comment>
<feature type="transmembrane region" description="Helical" evidence="7">
    <location>
        <begin position="334"/>
        <end position="351"/>
    </location>
</feature>
<feature type="transmembrane region" description="Helical" evidence="7">
    <location>
        <begin position="196"/>
        <end position="214"/>
    </location>
</feature>
<dbReference type="AlphaFoldDB" id="A0A152A2M9"/>
<feature type="transmembrane region" description="Helical" evidence="7">
    <location>
        <begin position="109"/>
        <end position="129"/>
    </location>
</feature>
<name>A0A152A2M9_TIELA</name>
<dbReference type="EMBL" id="LODT01000013">
    <property type="protein sequence ID" value="KYR00460.1"/>
    <property type="molecule type" value="Genomic_DNA"/>
</dbReference>
<feature type="transmembrane region" description="Helical" evidence="7">
    <location>
        <begin position="69"/>
        <end position="88"/>
    </location>
</feature>
<feature type="transmembrane region" description="Helical" evidence="7">
    <location>
        <begin position="398"/>
        <end position="420"/>
    </location>
</feature>
<evidence type="ECO:0000256" key="7">
    <source>
        <dbReference type="SAM" id="Phobius"/>
    </source>
</evidence>
<organism evidence="8 9">
    <name type="scientific">Tieghemostelium lacteum</name>
    <name type="common">Slime mold</name>
    <name type="synonym">Dictyostelium lacteum</name>
    <dbReference type="NCBI Taxonomy" id="361077"/>
    <lineage>
        <taxon>Eukaryota</taxon>
        <taxon>Amoebozoa</taxon>
        <taxon>Evosea</taxon>
        <taxon>Eumycetozoa</taxon>
        <taxon>Dictyostelia</taxon>
        <taxon>Dictyosteliales</taxon>
        <taxon>Raperosteliaceae</taxon>
        <taxon>Tieghemostelium</taxon>
    </lineage>
</organism>
<feature type="transmembrane region" description="Helical" evidence="7">
    <location>
        <begin position="135"/>
        <end position="155"/>
    </location>
</feature>
<feature type="transmembrane region" description="Helical" evidence="7">
    <location>
        <begin position="303"/>
        <end position="325"/>
    </location>
</feature>
<dbReference type="OrthoDB" id="1856718at2759"/>
<proteinExistence type="inferred from homology"/>